<protein>
    <recommendedName>
        <fullName evidence="3">CENP-V/GFA domain-containing protein</fullName>
    </recommendedName>
</protein>
<reference evidence="1 2" key="1">
    <citation type="submission" date="2019-08" db="EMBL/GenBank/DDBJ databases">
        <title>Complete genome sequence of Candidatus Uab amorphum.</title>
        <authorList>
            <person name="Shiratori T."/>
            <person name="Suzuki S."/>
            <person name="Kakizawa Y."/>
            <person name="Ishida K."/>
        </authorList>
    </citation>
    <scope>NUCLEOTIDE SEQUENCE [LARGE SCALE GENOMIC DNA]</scope>
    <source>
        <strain evidence="1 2">SRT547</strain>
    </source>
</reference>
<dbReference type="AlphaFoldDB" id="A0A5S9IRG5"/>
<dbReference type="Pfam" id="PF19648">
    <property type="entry name" value="DUF6151"/>
    <property type="match status" value="1"/>
</dbReference>
<evidence type="ECO:0000313" key="1">
    <source>
        <dbReference type="EMBL" id="BBM86544.1"/>
    </source>
</evidence>
<keyword evidence="2" id="KW-1185">Reference proteome</keyword>
<dbReference type="KEGG" id="uam:UABAM_04930"/>
<evidence type="ECO:0000313" key="2">
    <source>
        <dbReference type="Proteomes" id="UP000326354"/>
    </source>
</evidence>
<dbReference type="Proteomes" id="UP000326354">
    <property type="component" value="Chromosome"/>
</dbReference>
<gene>
    <name evidence="1" type="ORF">UABAM_04930</name>
</gene>
<dbReference type="RefSeq" id="WP_151970595.1">
    <property type="nucleotide sequence ID" value="NZ_AP019860.1"/>
</dbReference>
<organism evidence="1 2">
    <name type="scientific">Uabimicrobium amorphum</name>
    <dbReference type="NCBI Taxonomy" id="2596890"/>
    <lineage>
        <taxon>Bacteria</taxon>
        <taxon>Pseudomonadati</taxon>
        <taxon>Planctomycetota</taxon>
        <taxon>Candidatus Uabimicrobiia</taxon>
        <taxon>Candidatus Uabimicrobiales</taxon>
        <taxon>Candidatus Uabimicrobiaceae</taxon>
        <taxon>Candidatus Uabimicrobium</taxon>
    </lineage>
</organism>
<proteinExistence type="predicted"/>
<dbReference type="EMBL" id="AP019860">
    <property type="protein sequence ID" value="BBM86544.1"/>
    <property type="molecule type" value="Genomic_DNA"/>
</dbReference>
<dbReference type="InterPro" id="IPR046149">
    <property type="entry name" value="DUF6151"/>
</dbReference>
<accession>A0A5S9IRG5</accession>
<dbReference type="OrthoDB" id="5500342at2"/>
<dbReference type="Gene3D" id="2.170.150.70">
    <property type="match status" value="1"/>
</dbReference>
<sequence length="189" mass="21084">MVDVPLRCSCGSVQGMASNVSAKSGVRLTCYCDDCQKFAQYLGRSDILDEYGGTDIFQITPSQIKFTQGSEQLRCVRLKEKGLFRWYTECCKTPIGNTISAGMAFIGTIHNIMDDDSVRDQNLGPRRGNVHSKFAIKPIPGEKKPSSFPLGLLAKIFLKMFIWKIKGMHRPSPFFDKNGQPVVKPTVLK</sequence>
<name>A0A5S9IRG5_UABAM</name>
<evidence type="ECO:0008006" key="3">
    <source>
        <dbReference type="Google" id="ProtNLM"/>
    </source>
</evidence>